<evidence type="ECO:0000259" key="8">
    <source>
        <dbReference type="Pfam" id="PF14693"/>
    </source>
</evidence>
<evidence type="ECO:0000256" key="1">
    <source>
        <dbReference type="ARBA" id="ARBA00022730"/>
    </source>
</evidence>
<evidence type="ECO:0000256" key="5">
    <source>
        <dbReference type="HAMAP-Rule" id="MF_01334"/>
    </source>
</evidence>
<dbReference type="Gene3D" id="2.170.120.20">
    <property type="entry name" value="Ribosomal protein L25, beta domain"/>
    <property type="match status" value="1"/>
</dbReference>
<dbReference type="Pfam" id="PF01386">
    <property type="entry name" value="Ribosomal_L25p"/>
    <property type="match status" value="1"/>
</dbReference>
<dbReference type="GO" id="GO:0008097">
    <property type="term" value="F:5S rRNA binding"/>
    <property type="evidence" value="ECO:0007669"/>
    <property type="project" value="InterPro"/>
</dbReference>
<dbReference type="InterPro" id="IPR020930">
    <property type="entry name" value="Ribosomal_uL5_bac-type"/>
</dbReference>
<evidence type="ECO:0000256" key="4">
    <source>
        <dbReference type="ARBA" id="ARBA00023274"/>
    </source>
</evidence>
<evidence type="ECO:0000256" key="3">
    <source>
        <dbReference type="ARBA" id="ARBA00022980"/>
    </source>
</evidence>
<keyword evidence="2 5" id="KW-0694">RNA-binding</keyword>
<feature type="region of interest" description="Disordered" evidence="6">
    <location>
        <begin position="180"/>
        <end position="199"/>
    </location>
</feature>
<dbReference type="PANTHER" id="PTHR33284:SF1">
    <property type="entry name" value="RIBOSOMAL PROTEIN L25_GLN-TRNA SYNTHETASE, ANTI-CODON-BINDING DOMAIN-CONTAINING PROTEIN"/>
    <property type="match status" value="1"/>
</dbReference>
<dbReference type="InterPro" id="IPR020057">
    <property type="entry name" value="Ribosomal_bL25_b-dom"/>
</dbReference>
<dbReference type="AlphaFoldDB" id="A0A9D6V526"/>
<evidence type="ECO:0000259" key="7">
    <source>
        <dbReference type="Pfam" id="PF01386"/>
    </source>
</evidence>
<name>A0A9D6V526_9BACT</name>
<comment type="caution">
    <text evidence="9">The sequence shown here is derived from an EMBL/GenBank/DDBJ whole genome shotgun (WGS) entry which is preliminary data.</text>
</comment>
<reference evidence="9" key="1">
    <citation type="submission" date="2020-07" db="EMBL/GenBank/DDBJ databases">
        <title>Huge and variable diversity of episymbiotic CPR bacteria and DPANN archaea in groundwater ecosystems.</title>
        <authorList>
            <person name="He C.Y."/>
            <person name="Keren R."/>
            <person name="Whittaker M."/>
            <person name="Farag I.F."/>
            <person name="Doudna J."/>
            <person name="Cate J.H.D."/>
            <person name="Banfield J.F."/>
        </authorList>
    </citation>
    <scope>NUCLEOTIDE SEQUENCE</scope>
    <source>
        <strain evidence="9">NC_groundwater_1664_Pr3_B-0.1um_52_9</strain>
    </source>
</reference>
<evidence type="ECO:0000313" key="10">
    <source>
        <dbReference type="Proteomes" id="UP000807825"/>
    </source>
</evidence>
<protein>
    <recommendedName>
        <fullName evidence="5">Large ribosomal subunit protein bL25</fullName>
    </recommendedName>
    <alternativeName>
        <fullName evidence="5">General stress protein CTC</fullName>
    </alternativeName>
</protein>
<feature type="domain" description="Large ribosomal subunit protein bL25 L25" evidence="7">
    <location>
        <begin position="8"/>
        <end position="93"/>
    </location>
</feature>
<keyword evidence="1 5" id="KW-0699">rRNA-binding</keyword>
<comment type="function">
    <text evidence="5">This is one of the proteins that binds to the 5S RNA in the ribosome where it forms part of the central protuberance.</text>
</comment>
<dbReference type="EMBL" id="JACRDE010000391">
    <property type="protein sequence ID" value="MBI5250795.1"/>
    <property type="molecule type" value="Genomic_DNA"/>
</dbReference>
<dbReference type="GO" id="GO:0003735">
    <property type="term" value="F:structural constituent of ribosome"/>
    <property type="evidence" value="ECO:0007669"/>
    <property type="project" value="InterPro"/>
</dbReference>
<dbReference type="Gene3D" id="2.40.240.10">
    <property type="entry name" value="Ribosomal Protein L25, Chain P"/>
    <property type="match status" value="1"/>
</dbReference>
<dbReference type="Pfam" id="PF14693">
    <property type="entry name" value="Ribosomal_TL5_C"/>
    <property type="match status" value="1"/>
</dbReference>
<comment type="subunit">
    <text evidence="5">Part of the 50S ribosomal subunit; part of the 5S rRNA/L5/L18/L25 subcomplex. Contacts the 5S rRNA. Binds to the 5S rRNA independently of L5 and L18.</text>
</comment>
<dbReference type="SUPFAM" id="SSF50715">
    <property type="entry name" value="Ribosomal protein L25-like"/>
    <property type="match status" value="1"/>
</dbReference>
<organism evidence="9 10">
    <name type="scientific">Desulfomonile tiedjei</name>
    <dbReference type="NCBI Taxonomy" id="2358"/>
    <lineage>
        <taxon>Bacteria</taxon>
        <taxon>Pseudomonadati</taxon>
        <taxon>Thermodesulfobacteriota</taxon>
        <taxon>Desulfomonilia</taxon>
        <taxon>Desulfomonilales</taxon>
        <taxon>Desulfomonilaceae</taxon>
        <taxon>Desulfomonile</taxon>
    </lineage>
</organism>
<dbReference type="NCBIfam" id="TIGR00731">
    <property type="entry name" value="bL25_bact_ctc"/>
    <property type="match status" value="1"/>
</dbReference>
<evidence type="ECO:0000256" key="2">
    <source>
        <dbReference type="ARBA" id="ARBA00022884"/>
    </source>
</evidence>
<keyword evidence="4 5" id="KW-0687">Ribonucleoprotein</keyword>
<dbReference type="PANTHER" id="PTHR33284">
    <property type="entry name" value="RIBOSOMAL PROTEIN L25/GLN-TRNA SYNTHETASE, ANTI-CODON-BINDING DOMAIN-CONTAINING PROTEIN"/>
    <property type="match status" value="1"/>
</dbReference>
<dbReference type="HAMAP" id="MF_01334">
    <property type="entry name" value="Ribosomal_bL25_CTC"/>
    <property type="match status" value="1"/>
</dbReference>
<dbReference type="InterPro" id="IPR011035">
    <property type="entry name" value="Ribosomal_bL25/Gln-tRNA_synth"/>
</dbReference>
<sequence length="199" mass="21675">MNRITVAVDQRDETGKGPARRLRAAGQIPAIFYGRKSDPIKLAVNEHEFKKLLEQAGSNPLFDLQIGGTINRSALLKERQVRPTDGKMLHLDFQEILMDELVEVTVPLEFEGKAIGVEKGGDFLIVTRELRVSCLTGNIPEKIVVDVSSLELGHSIHVGEITLPEGVTPDMEAGVALASVTTPKKEGEEAAAEEPEKAE</sequence>
<feature type="compositionally biased region" description="Basic and acidic residues" evidence="6">
    <location>
        <begin position="183"/>
        <end position="199"/>
    </location>
</feature>
<keyword evidence="3 5" id="KW-0689">Ribosomal protein</keyword>
<dbReference type="Proteomes" id="UP000807825">
    <property type="component" value="Unassembled WGS sequence"/>
</dbReference>
<accession>A0A9D6V526</accession>
<gene>
    <name evidence="5" type="primary">rplY</name>
    <name evidence="5" type="synonym">ctc</name>
    <name evidence="9" type="ORF">HY912_14990</name>
</gene>
<dbReference type="InterPro" id="IPR020056">
    <property type="entry name" value="Rbsml_bL25/Gln-tRNA_synth_N"/>
</dbReference>
<dbReference type="InterPro" id="IPR037121">
    <property type="entry name" value="Ribosomal_bL25_C"/>
</dbReference>
<comment type="similarity">
    <text evidence="5">Belongs to the bacterial ribosomal protein bL25 family. CTC subfamily.</text>
</comment>
<proteinExistence type="inferred from homology"/>
<dbReference type="CDD" id="cd00495">
    <property type="entry name" value="Ribosomal_L25_TL5_CTC"/>
    <property type="match status" value="1"/>
</dbReference>
<feature type="domain" description="Large ribosomal subunit protein bL25 beta" evidence="8">
    <location>
        <begin position="102"/>
        <end position="184"/>
    </location>
</feature>
<evidence type="ECO:0000256" key="6">
    <source>
        <dbReference type="SAM" id="MobiDB-lite"/>
    </source>
</evidence>
<dbReference type="InterPro" id="IPR029751">
    <property type="entry name" value="Ribosomal_L25_dom"/>
</dbReference>
<dbReference type="GO" id="GO:0022625">
    <property type="term" value="C:cytosolic large ribosomal subunit"/>
    <property type="evidence" value="ECO:0007669"/>
    <property type="project" value="TreeGrafter"/>
</dbReference>
<dbReference type="InterPro" id="IPR001021">
    <property type="entry name" value="Ribosomal_bL25_long"/>
</dbReference>
<evidence type="ECO:0000313" key="9">
    <source>
        <dbReference type="EMBL" id="MBI5250795.1"/>
    </source>
</evidence>
<dbReference type="GO" id="GO:0006412">
    <property type="term" value="P:translation"/>
    <property type="evidence" value="ECO:0007669"/>
    <property type="project" value="UniProtKB-UniRule"/>
</dbReference>